<comment type="caution">
    <text evidence="2">The sequence shown here is derived from an EMBL/GenBank/DDBJ whole genome shotgun (WGS) entry which is preliminary data.</text>
</comment>
<dbReference type="Proteomes" id="UP000036951">
    <property type="component" value="Unassembled WGS sequence"/>
</dbReference>
<gene>
    <name evidence="2" type="ORF">ACU52_02280</name>
</gene>
<evidence type="ECO:0000313" key="3">
    <source>
        <dbReference type="Proteomes" id="UP000036951"/>
    </source>
</evidence>
<evidence type="ECO:0000256" key="1">
    <source>
        <dbReference type="SAM" id="SignalP"/>
    </source>
</evidence>
<reference evidence="2 3" key="1">
    <citation type="submission" date="2015-06" db="EMBL/GenBank/DDBJ databases">
        <title>Prevotella sp. 109, sp. nov., a novel member of the family Prevotellaceae isolated from human faeces.</title>
        <authorList>
            <person name="Shkoporov A.N."/>
            <person name="Chaplin A.V."/>
            <person name="Kafarskaia L.I."/>
            <person name="Efimov B.A."/>
        </authorList>
    </citation>
    <scope>NUCLEOTIDE SEQUENCE [LARGE SCALE GENOMIC DNA]</scope>
    <source>
        <strain evidence="2 3">109</strain>
    </source>
</reference>
<sequence>MRTTIYKTASAVVLLLTIIIPAYAQQETTLIMKNGSKITGNIVVQRPGKDITVEATKALLVVSDGEIKSKKDKYVKYEKLPREWKRWAMETKALQGNADGRYLMMHSITTGNYTYTDVVKTEKGNAQTDTYLQAVPTTFSIKWNDIQEIRRKAPEAEEATGVDDEVETAAGKTYRGTIVSQKIGQTLAVKTSSATVELGMGNIREIRKVARSLSQPLFGQAGFVNTIVMKDGTSKDGIMTVQHYGAKTDDQYVTLLHEDGSKEKILAADVTEYRTAYNGEDGETYKPGRVYVNEFAISRARTMTEDGVTAYVDKKVYPFPEGIVTTFKAAGAKFQGSWHLIALDNVELKNGTKSQGYTTKTRKTNCIDPSTTDMSGGISSISFTYLSPGFYALVCDDNPETYVIKITK</sequence>
<dbReference type="RefSeq" id="WP_053397595.1">
    <property type="nucleotide sequence ID" value="NZ_LFQU01000002.1"/>
</dbReference>
<proteinExistence type="predicted"/>
<keyword evidence="1" id="KW-0732">Signal</keyword>
<dbReference type="EMBL" id="LFQU01000002">
    <property type="protein sequence ID" value="KOO69499.1"/>
    <property type="molecule type" value="Genomic_DNA"/>
</dbReference>
<feature type="chain" id="PRO_5034830458" evidence="1">
    <location>
        <begin position="25"/>
        <end position="408"/>
    </location>
</feature>
<accession>A0A8E1US01</accession>
<organism evidence="2 3">
    <name type="scientific">Xylanibacter rarus</name>
    <dbReference type="NCBI Taxonomy" id="1676614"/>
    <lineage>
        <taxon>Bacteria</taxon>
        <taxon>Pseudomonadati</taxon>
        <taxon>Bacteroidota</taxon>
        <taxon>Bacteroidia</taxon>
        <taxon>Bacteroidales</taxon>
        <taxon>Prevotellaceae</taxon>
        <taxon>Xylanibacter</taxon>
    </lineage>
</organism>
<name>A0A8E1US01_9BACT</name>
<protein>
    <submittedName>
        <fullName evidence="2">Uncharacterized protein</fullName>
    </submittedName>
</protein>
<dbReference type="AlphaFoldDB" id="A0A8E1US01"/>
<dbReference type="OrthoDB" id="9957894at2"/>
<keyword evidence="3" id="KW-1185">Reference proteome</keyword>
<feature type="signal peptide" evidence="1">
    <location>
        <begin position="1"/>
        <end position="24"/>
    </location>
</feature>
<evidence type="ECO:0000313" key="2">
    <source>
        <dbReference type="EMBL" id="KOO69499.1"/>
    </source>
</evidence>